<sequence length="171" mass="19547">MIQSEIRFEHPSVVDAKSLFRLAACNDNLDLYPEYFYLVWARDFRKTSLVAKSGDRLLGYILAYIRPDDNRTLFLWQIAVDPSVRSSGLGFSLVKKLIDSVGEDVSAFEATIDVCNDAAYNTLTSLAKQYETNVSQKDLFLESDFISSHHKETLIRLERKKELVNEGVEQE</sequence>
<dbReference type="InterPro" id="IPR016181">
    <property type="entry name" value="Acyl_CoA_acyltransferase"/>
</dbReference>
<reference evidence="2" key="1">
    <citation type="submission" date="2021-02" db="EMBL/GenBank/DDBJ databases">
        <title>Strain Y2R2, a novel species of the genus Halomonas.</title>
        <authorList>
            <person name="Huang H."/>
        </authorList>
    </citation>
    <scope>NUCLEOTIDE SEQUENCE</scope>
    <source>
        <strain evidence="2">Y2R2</strain>
    </source>
</reference>
<dbReference type="RefSeq" id="WP_149285346.1">
    <property type="nucleotide sequence ID" value="NZ_CP038437.2"/>
</dbReference>
<name>A0A5C1NHX4_9GAMM</name>
<keyword evidence="3" id="KW-1185">Reference proteome</keyword>
<proteinExistence type="predicted"/>
<evidence type="ECO:0000313" key="3">
    <source>
        <dbReference type="Proteomes" id="UP000324285"/>
    </source>
</evidence>
<dbReference type="PROSITE" id="PS51186">
    <property type="entry name" value="GNAT"/>
    <property type="match status" value="1"/>
</dbReference>
<dbReference type="KEGG" id="hbh:E4T21_12490"/>
<evidence type="ECO:0000259" key="1">
    <source>
        <dbReference type="PROSITE" id="PS51186"/>
    </source>
</evidence>
<accession>A0A5C1NHX4</accession>
<dbReference type="CDD" id="cd04301">
    <property type="entry name" value="NAT_SF"/>
    <property type="match status" value="1"/>
</dbReference>
<gene>
    <name evidence="2" type="ORF">E4T21_12490</name>
</gene>
<protein>
    <submittedName>
        <fullName evidence="2">GNAT family N-acetyltransferase</fullName>
    </submittedName>
</protein>
<dbReference type="SUPFAM" id="SSF55729">
    <property type="entry name" value="Acyl-CoA N-acyltransferases (Nat)"/>
    <property type="match status" value="1"/>
</dbReference>
<dbReference type="Pfam" id="PF00583">
    <property type="entry name" value="Acetyltransf_1"/>
    <property type="match status" value="1"/>
</dbReference>
<dbReference type="GO" id="GO:0016747">
    <property type="term" value="F:acyltransferase activity, transferring groups other than amino-acyl groups"/>
    <property type="evidence" value="ECO:0007669"/>
    <property type="project" value="InterPro"/>
</dbReference>
<organism evidence="2 3">
    <name type="scientific">Halomonas binhaiensis</name>
    <dbReference type="NCBI Taxonomy" id="2562282"/>
    <lineage>
        <taxon>Bacteria</taxon>
        <taxon>Pseudomonadati</taxon>
        <taxon>Pseudomonadota</taxon>
        <taxon>Gammaproteobacteria</taxon>
        <taxon>Oceanospirillales</taxon>
        <taxon>Halomonadaceae</taxon>
        <taxon>Halomonas</taxon>
    </lineage>
</organism>
<evidence type="ECO:0000313" key="2">
    <source>
        <dbReference type="EMBL" id="QEM82273.1"/>
    </source>
</evidence>
<dbReference type="AlphaFoldDB" id="A0A5C1NHX4"/>
<dbReference type="InterPro" id="IPR000182">
    <property type="entry name" value="GNAT_dom"/>
</dbReference>
<dbReference type="EMBL" id="CP038437">
    <property type="protein sequence ID" value="QEM82273.1"/>
    <property type="molecule type" value="Genomic_DNA"/>
</dbReference>
<dbReference type="OrthoDB" id="2436196at2"/>
<dbReference type="Gene3D" id="3.40.630.30">
    <property type="match status" value="1"/>
</dbReference>
<dbReference type="Proteomes" id="UP000324285">
    <property type="component" value="Chromosome"/>
</dbReference>
<feature type="domain" description="N-acetyltransferase" evidence="1">
    <location>
        <begin position="6"/>
        <end position="146"/>
    </location>
</feature>